<keyword evidence="1" id="KW-0472">Membrane</keyword>
<feature type="transmembrane region" description="Helical" evidence="1">
    <location>
        <begin position="229"/>
        <end position="248"/>
    </location>
</feature>
<evidence type="ECO:0000313" key="3">
    <source>
        <dbReference type="Proteomes" id="UP000013365"/>
    </source>
</evidence>
<protein>
    <submittedName>
        <fullName evidence="2">Uncharacterized protein</fullName>
    </submittedName>
</protein>
<dbReference type="Proteomes" id="UP000013365">
    <property type="component" value="Unassembled WGS sequence"/>
</dbReference>
<reference evidence="2 3" key="1">
    <citation type="submission" date="2013-04" db="EMBL/GenBank/DDBJ databases">
        <authorList>
            <person name="Ikryannikova L.N."/>
            <person name="Ilina E.N."/>
            <person name="Kostryukova E.S."/>
            <person name="Semashko T.A."/>
            <person name="Karpova I.Y.U."/>
            <person name="Larin A.K."/>
            <person name="Ischenko D.S."/>
            <person name="Alekseev D.G."/>
            <person name="Klimova E.A."/>
            <person name="Filimonova A.V."/>
            <person name="Savinova T.A."/>
            <person name="Filimonova O.Y.U."/>
            <person name="Dubovickaya V.A."/>
            <person name="Sidorenko S.V."/>
            <person name="Govorun V.M."/>
        </authorList>
    </citation>
    <scope>NUCLEOTIDE SEQUENCE [LARGE SCALE GENOMIC DNA]</scope>
    <source>
        <strain evidence="2 3">11/5</strain>
    </source>
</reference>
<accession>R0LED5</accession>
<proteinExistence type="predicted"/>
<gene>
    <name evidence="2" type="ORF">D064_07608</name>
</gene>
<sequence length="277" mass="32579">MEEIFKLIAAFGIGTFLSGFLSFLSNNKNNLVDFEVENYQNRRKEILRISNDLSSYDIKKTEQAIEKLRMVLSPEDSSLLDNNQKDIDNIGKEYYLKDAHIWKLINNFNYSLDSNKLLRKYLRLLLEYEESIVKRKVNWNITLFFSLLCKAIPIILAIYLAVAIDTNQIAGIFYLIGIMFIAISEIMIYIFNLVDNPSNKVIKTLFNVFYTLPMIFIIFRFIFWKTNLFLSFGMQMVAAFIILILWFYSYITTFSRIDSNAQSYINKIKKLKENTHV</sequence>
<dbReference type="AlphaFoldDB" id="R0LED5"/>
<organism evidence="2 3">
    <name type="scientific">Streptococcus mitis 11/5</name>
    <dbReference type="NCBI Taxonomy" id="1239792"/>
    <lineage>
        <taxon>Bacteria</taxon>
        <taxon>Bacillati</taxon>
        <taxon>Bacillota</taxon>
        <taxon>Bacilli</taxon>
        <taxon>Lactobacillales</taxon>
        <taxon>Streptococcaceae</taxon>
        <taxon>Streptococcus</taxon>
        <taxon>Streptococcus mitis group</taxon>
    </lineage>
</organism>
<dbReference type="PATRIC" id="fig|1239792.3.peg.1486"/>
<keyword evidence="1" id="KW-0812">Transmembrane</keyword>
<evidence type="ECO:0000313" key="2">
    <source>
        <dbReference type="EMBL" id="EOB21381.1"/>
    </source>
</evidence>
<feature type="transmembrane region" description="Helical" evidence="1">
    <location>
        <begin position="6"/>
        <end position="24"/>
    </location>
</feature>
<feature type="transmembrane region" description="Helical" evidence="1">
    <location>
        <begin position="170"/>
        <end position="192"/>
    </location>
</feature>
<comment type="caution">
    <text evidence="2">The sequence shown here is derived from an EMBL/GenBank/DDBJ whole genome shotgun (WGS) entry which is preliminary data.</text>
</comment>
<keyword evidence="1" id="KW-1133">Transmembrane helix</keyword>
<feature type="transmembrane region" description="Helical" evidence="1">
    <location>
        <begin position="204"/>
        <end position="223"/>
    </location>
</feature>
<name>R0LED5_STRMT</name>
<evidence type="ECO:0000256" key="1">
    <source>
        <dbReference type="SAM" id="Phobius"/>
    </source>
</evidence>
<dbReference type="EMBL" id="AQTT01000019">
    <property type="protein sequence ID" value="EOB21381.1"/>
    <property type="molecule type" value="Genomic_DNA"/>
</dbReference>
<feature type="transmembrane region" description="Helical" evidence="1">
    <location>
        <begin position="141"/>
        <end position="164"/>
    </location>
</feature>